<protein>
    <recommendedName>
        <fullName evidence="4">DUF2911 domain-containing protein</fullName>
    </recommendedName>
</protein>
<dbReference type="OrthoDB" id="195456at2"/>
<dbReference type="Pfam" id="PF11138">
    <property type="entry name" value="DUF2911"/>
    <property type="match status" value="1"/>
</dbReference>
<organism evidence="2 3">
    <name type="scientific">Pedobacter hartonius</name>
    <dbReference type="NCBI Taxonomy" id="425514"/>
    <lineage>
        <taxon>Bacteria</taxon>
        <taxon>Pseudomonadati</taxon>
        <taxon>Bacteroidota</taxon>
        <taxon>Sphingobacteriia</taxon>
        <taxon>Sphingobacteriales</taxon>
        <taxon>Sphingobacteriaceae</taxon>
        <taxon>Pedobacter</taxon>
    </lineage>
</organism>
<keyword evidence="1" id="KW-0732">Signal</keyword>
<dbReference type="Proteomes" id="UP000198850">
    <property type="component" value="Unassembled WGS sequence"/>
</dbReference>
<feature type="signal peptide" evidence="1">
    <location>
        <begin position="1"/>
        <end position="25"/>
    </location>
</feature>
<dbReference type="InterPro" id="IPR021314">
    <property type="entry name" value="DUF2911"/>
</dbReference>
<accession>A0A1H4G737</accession>
<gene>
    <name evidence="2" type="ORF">SAMN05443550_10931</name>
</gene>
<evidence type="ECO:0000256" key="1">
    <source>
        <dbReference type="SAM" id="SignalP"/>
    </source>
</evidence>
<proteinExistence type="predicted"/>
<dbReference type="STRING" id="425514.SAMN05443550_10931"/>
<feature type="chain" id="PRO_5011650732" description="DUF2911 domain-containing protein" evidence="1">
    <location>
        <begin position="26"/>
        <end position="179"/>
    </location>
</feature>
<evidence type="ECO:0008006" key="4">
    <source>
        <dbReference type="Google" id="ProtNLM"/>
    </source>
</evidence>
<dbReference type="EMBL" id="FNRA01000009">
    <property type="protein sequence ID" value="SEB04492.1"/>
    <property type="molecule type" value="Genomic_DNA"/>
</dbReference>
<dbReference type="AlphaFoldDB" id="A0A1H4G737"/>
<name>A0A1H4G737_9SPHI</name>
<reference evidence="2 3" key="1">
    <citation type="submission" date="2016-10" db="EMBL/GenBank/DDBJ databases">
        <authorList>
            <person name="de Groot N.N."/>
        </authorList>
    </citation>
    <scope>NUCLEOTIDE SEQUENCE [LARGE SCALE GENOMIC DNA]</scope>
    <source>
        <strain evidence="2 3">DSM 19033</strain>
    </source>
</reference>
<evidence type="ECO:0000313" key="2">
    <source>
        <dbReference type="EMBL" id="SEB04492.1"/>
    </source>
</evidence>
<sequence>MKMSSLKKTSMLALLIMLLSQTIFAQAVKPERTSPATVAKGAINGAAVTISYSSPAVKGRKIWGELVPYDKTWRAGANEATIFETDKPLKIRGQSLPAGKYSLYAVPGEKSWKIIFNSETGQWGIKRGGETTADPAKNVLTVMAKPMKSASFNERLTYVISKSGFELLWENLAVPVNFK</sequence>
<keyword evidence="3" id="KW-1185">Reference proteome</keyword>
<evidence type="ECO:0000313" key="3">
    <source>
        <dbReference type="Proteomes" id="UP000198850"/>
    </source>
</evidence>